<dbReference type="GeneID" id="42180210"/>
<sequence>MQRSRRRVLAASASLLAAGCVGTDPESDRRDQRSPTSSPNGSETDSCTSGIVLTTGPYAPAADLPANLNETERSIVERAASDGPASYTTDGASPLRDGVIVRHDGAFYRTKSEIVAVDAIPAYEMDVSWEEGQTAPDGATVVHFEELPESDRAALESAALDPESEGEGDGLPQRQLSIRAYPAPYPDGETDSRLVGSRTWVRWRDRTMRVDVAGDSEGTKERRTFEYTLERVAADESALRSFAAERYLVALDDLPEAQRSILTAAIDGRYEECAPASTALSALQERLSEVEQLPHPNDDAWYVALDGERSLLQSREWVR</sequence>
<reference evidence="2 3" key="2">
    <citation type="submission" date="2019-04" db="EMBL/GenBank/DDBJ databases">
        <authorList>
            <person name="Yang S."/>
            <person name="Wei W."/>
        </authorList>
    </citation>
    <scope>NUCLEOTIDE SEQUENCE [LARGE SCALE GENOMIC DNA]</scope>
    <source>
        <strain evidence="3">ZP60</strain>
    </source>
</reference>
<dbReference type="KEGG" id="halz:E5139_14680"/>
<organism evidence="2 3">
    <name type="scientific">Halomicrobium mukohataei</name>
    <dbReference type="NCBI Taxonomy" id="57705"/>
    <lineage>
        <taxon>Archaea</taxon>
        <taxon>Methanobacteriati</taxon>
        <taxon>Methanobacteriota</taxon>
        <taxon>Stenosarchaea group</taxon>
        <taxon>Halobacteria</taxon>
        <taxon>Halobacteriales</taxon>
        <taxon>Haloarculaceae</taxon>
        <taxon>Halomicrobium</taxon>
    </lineage>
</organism>
<evidence type="ECO:0000256" key="1">
    <source>
        <dbReference type="SAM" id="MobiDB-lite"/>
    </source>
</evidence>
<dbReference type="Proteomes" id="UP000297053">
    <property type="component" value="Chromosome"/>
</dbReference>
<name>A0A4D6KJF0_9EURY</name>
<reference evidence="2 3" key="1">
    <citation type="submission" date="2019-04" db="EMBL/GenBank/DDBJ databases">
        <title>Complete genome sequence of Arthrobacter sp. ZXY-2 associated with effective atrazine degradation and salt adaptation.</title>
        <authorList>
            <person name="Zhao X."/>
        </authorList>
    </citation>
    <scope>NUCLEOTIDE SEQUENCE [LARGE SCALE GENOMIC DNA]</scope>
    <source>
        <strain evidence="3">ZP60</strain>
    </source>
</reference>
<dbReference type="RefSeq" id="WP_015763263.1">
    <property type="nucleotide sequence ID" value="NZ_CP039375.1"/>
</dbReference>
<dbReference type="EMBL" id="CP039375">
    <property type="protein sequence ID" value="QCD66829.1"/>
    <property type="molecule type" value="Genomic_DNA"/>
</dbReference>
<protein>
    <recommendedName>
        <fullName evidence="4">Lipoprotein</fullName>
    </recommendedName>
</protein>
<dbReference type="AlphaFoldDB" id="A0A4D6KJF0"/>
<dbReference type="PROSITE" id="PS51257">
    <property type="entry name" value="PROKAR_LIPOPROTEIN"/>
    <property type="match status" value="1"/>
</dbReference>
<feature type="region of interest" description="Disordered" evidence="1">
    <location>
        <begin position="155"/>
        <end position="174"/>
    </location>
</feature>
<feature type="compositionally biased region" description="Polar residues" evidence="1">
    <location>
        <begin position="34"/>
        <end position="52"/>
    </location>
</feature>
<proteinExistence type="predicted"/>
<gene>
    <name evidence="2" type="ORF">E5139_14680</name>
</gene>
<evidence type="ECO:0008006" key="4">
    <source>
        <dbReference type="Google" id="ProtNLM"/>
    </source>
</evidence>
<feature type="region of interest" description="Disordered" evidence="1">
    <location>
        <begin position="19"/>
        <end position="65"/>
    </location>
</feature>
<dbReference type="OMA" id="ERRTFEY"/>
<evidence type="ECO:0000313" key="2">
    <source>
        <dbReference type="EMBL" id="QCD66829.1"/>
    </source>
</evidence>
<accession>A0A4D6KJF0</accession>
<evidence type="ECO:0000313" key="3">
    <source>
        <dbReference type="Proteomes" id="UP000297053"/>
    </source>
</evidence>